<feature type="non-terminal residue" evidence="1">
    <location>
        <position position="61"/>
    </location>
</feature>
<dbReference type="GeneID" id="19405218"/>
<gene>
    <name evidence="1" type="ORF">SETTUDRAFT_56680</name>
</gene>
<keyword evidence="2" id="KW-1185">Reference proteome</keyword>
<accession>R0KCT7</accession>
<reference evidence="1 2" key="2">
    <citation type="journal article" date="2013" name="PLoS Genet.">
        <title>Comparative genome structure, secondary metabolite, and effector coding capacity across Cochliobolus pathogens.</title>
        <authorList>
            <person name="Condon B.J."/>
            <person name="Leng Y."/>
            <person name="Wu D."/>
            <person name="Bushley K.E."/>
            <person name="Ohm R.A."/>
            <person name="Otillar R."/>
            <person name="Martin J."/>
            <person name="Schackwitz W."/>
            <person name="Grimwood J."/>
            <person name="MohdZainudin N."/>
            <person name="Xue C."/>
            <person name="Wang R."/>
            <person name="Manning V.A."/>
            <person name="Dhillon B."/>
            <person name="Tu Z.J."/>
            <person name="Steffenson B.J."/>
            <person name="Salamov A."/>
            <person name="Sun H."/>
            <person name="Lowry S."/>
            <person name="LaButti K."/>
            <person name="Han J."/>
            <person name="Copeland A."/>
            <person name="Lindquist E."/>
            <person name="Barry K."/>
            <person name="Schmutz J."/>
            <person name="Baker S.E."/>
            <person name="Ciuffetti L.M."/>
            <person name="Grigoriev I.V."/>
            <person name="Zhong S."/>
            <person name="Turgeon B.G."/>
        </authorList>
    </citation>
    <scope>NUCLEOTIDE SEQUENCE [LARGE SCALE GENOMIC DNA]</scope>
    <source>
        <strain evidence="2">28A</strain>
    </source>
</reference>
<dbReference type="EMBL" id="KB908592">
    <property type="protein sequence ID" value="EOA87164.1"/>
    <property type="molecule type" value="Genomic_DNA"/>
</dbReference>
<dbReference type="HOGENOM" id="CLU_2892251_0_0_1"/>
<organism evidence="1 2">
    <name type="scientific">Exserohilum turcicum (strain 28A)</name>
    <name type="common">Northern leaf blight fungus</name>
    <name type="synonym">Setosphaeria turcica</name>
    <dbReference type="NCBI Taxonomy" id="671987"/>
    <lineage>
        <taxon>Eukaryota</taxon>
        <taxon>Fungi</taxon>
        <taxon>Dikarya</taxon>
        <taxon>Ascomycota</taxon>
        <taxon>Pezizomycotina</taxon>
        <taxon>Dothideomycetes</taxon>
        <taxon>Pleosporomycetidae</taxon>
        <taxon>Pleosporales</taxon>
        <taxon>Pleosporineae</taxon>
        <taxon>Pleosporaceae</taxon>
        <taxon>Exserohilum</taxon>
    </lineage>
</organism>
<dbReference type="AlphaFoldDB" id="R0KCT7"/>
<sequence>PYRFRPWDSLNYKVTISRKTKEEEATAHTAYIQSRMGDNFTAIYSDASKIQEGKGIGVGVV</sequence>
<dbReference type="RefSeq" id="XP_008025157.1">
    <property type="nucleotide sequence ID" value="XM_008026966.1"/>
</dbReference>
<reference evidence="1 2" key="1">
    <citation type="journal article" date="2012" name="PLoS Pathog.">
        <title>Diverse lifestyles and strategies of plant pathogenesis encoded in the genomes of eighteen Dothideomycetes fungi.</title>
        <authorList>
            <person name="Ohm R.A."/>
            <person name="Feau N."/>
            <person name="Henrissat B."/>
            <person name="Schoch C.L."/>
            <person name="Horwitz B.A."/>
            <person name="Barry K.W."/>
            <person name="Condon B.J."/>
            <person name="Copeland A.C."/>
            <person name="Dhillon B."/>
            <person name="Glaser F."/>
            <person name="Hesse C.N."/>
            <person name="Kosti I."/>
            <person name="LaButti K."/>
            <person name="Lindquist E.A."/>
            <person name="Lucas S."/>
            <person name="Salamov A.A."/>
            <person name="Bradshaw R.E."/>
            <person name="Ciuffetti L."/>
            <person name="Hamelin R.C."/>
            <person name="Kema G.H.J."/>
            <person name="Lawrence C."/>
            <person name="Scott J.A."/>
            <person name="Spatafora J.W."/>
            <person name="Turgeon B.G."/>
            <person name="de Wit P.J.G.M."/>
            <person name="Zhong S."/>
            <person name="Goodwin S.B."/>
            <person name="Grigoriev I.V."/>
        </authorList>
    </citation>
    <scope>NUCLEOTIDE SEQUENCE [LARGE SCALE GENOMIC DNA]</scope>
    <source>
        <strain evidence="2">28A</strain>
    </source>
</reference>
<protein>
    <submittedName>
        <fullName evidence="1">Uncharacterized protein</fullName>
    </submittedName>
</protein>
<evidence type="ECO:0000313" key="2">
    <source>
        <dbReference type="Proteomes" id="UP000016935"/>
    </source>
</evidence>
<proteinExistence type="predicted"/>
<feature type="non-terminal residue" evidence="1">
    <location>
        <position position="1"/>
    </location>
</feature>
<evidence type="ECO:0000313" key="1">
    <source>
        <dbReference type="EMBL" id="EOA87164.1"/>
    </source>
</evidence>
<dbReference type="OrthoDB" id="3795878at2759"/>
<dbReference type="Proteomes" id="UP000016935">
    <property type="component" value="Unassembled WGS sequence"/>
</dbReference>
<name>R0KCT7_EXST2</name>